<reference evidence="3 4" key="1">
    <citation type="submission" date="2009-08" db="EMBL/GenBank/DDBJ databases">
        <title>The Genome Sequence of Spizellomyces punctatus strain DAOM BR117.</title>
        <authorList>
            <consortium name="The Broad Institute Genome Sequencing Platform"/>
            <person name="Russ C."/>
            <person name="Cuomo C."/>
            <person name="Shea T."/>
            <person name="Young S.K."/>
            <person name="Zeng Q."/>
            <person name="Koehrsen M."/>
            <person name="Haas B."/>
            <person name="Borodovsky M."/>
            <person name="Guigo R."/>
            <person name="Alvarado L."/>
            <person name="Berlin A."/>
            <person name="Bochicchio J."/>
            <person name="Borenstein D."/>
            <person name="Chapman S."/>
            <person name="Chen Z."/>
            <person name="Engels R."/>
            <person name="Freedman E."/>
            <person name="Gellesch M."/>
            <person name="Goldberg J."/>
            <person name="Griggs A."/>
            <person name="Gujja S."/>
            <person name="Heiman D."/>
            <person name="Hepburn T."/>
            <person name="Howarth C."/>
            <person name="Jen D."/>
            <person name="Larson L."/>
            <person name="Lewis B."/>
            <person name="Mehta T."/>
            <person name="Park D."/>
            <person name="Pearson M."/>
            <person name="Roberts A."/>
            <person name="Saif S."/>
            <person name="Shenoy N."/>
            <person name="Sisk P."/>
            <person name="Stolte C."/>
            <person name="Sykes S."/>
            <person name="Thomson T."/>
            <person name="Walk T."/>
            <person name="White J."/>
            <person name="Yandava C."/>
            <person name="Burger G."/>
            <person name="Gray M.W."/>
            <person name="Holland P.W.H."/>
            <person name="King N."/>
            <person name="Lang F.B.F."/>
            <person name="Roger A.J."/>
            <person name="Ruiz-Trillo I."/>
            <person name="Lander E."/>
            <person name="Nusbaum C."/>
        </authorList>
    </citation>
    <scope>NUCLEOTIDE SEQUENCE [LARGE SCALE GENOMIC DNA]</scope>
    <source>
        <strain evidence="3 4">DAOM BR117</strain>
    </source>
</reference>
<feature type="compositionally biased region" description="Basic and acidic residues" evidence="1">
    <location>
        <begin position="506"/>
        <end position="518"/>
    </location>
</feature>
<feature type="transmembrane region" description="Helical" evidence="2">
    <location>
        <begin position="97"/>
        <end position="117"/>
    </location>
</feature>
<keyword evidence="2" id="KW-0812">Transmembrane</keyword>
<dbReference type="PANTHER" id="PTHR36424:SF1">
    <property type="entry name" value="LOW AFFINITY K(+) TRANSPORTER 1-RELATED"/>
    <property type="match status" value="1"/>
</dbReference>
<dbReference type="RefSeq" id="XP_016605325.1">
    <property type="nucleotide sequence ID" value="XM_016755379.1"/>
</dbReference>
<organism evidence="3 4">
    <name type="scientific">Spizellomyces punctatus (strain DAOM BR117)</name>
    <dbReference type="NCBI Taxonomy" id="645134"/>
    <lineage>
        <taxon>Eukaryota</taxon>
        <taxon>Fungi</taxon>
        <taxon>Fungi incertae sedis</taxon>
        <taxon>Chytridiomycota</taxon>
        <taxon>Chytridiomycota incertae sedis</taxon>
        <taxon>Chytridiomycetes</taxon>
        <taxon>Spizellomycetales</taxon>
        <taxon>Spizellomycetaceae</taxon>
        <taxon>Spizellomyces</taxon>
    </lineage>
</organism>
<feature type="transmembrane region" description="Helical" evidence="2">
    <location>
        <begin position="266"/>
        <end position="295"/>
    </location>
</feature>
<dbReference type="PANTHER" id="PTHR36424">
    <property type="entry name" value="PHEROMONE-REGULATED MEMBRANE PROTEIN 6"/>
    <property type="match status" value="1"/>
</dbReference>
<proteinExistence type="predicted"/>
<dbReference type="OrthoDB" id="2128042at2759"/>
<feature type="region of interest" description="Disordered" evidence="1">
    <location>
        <begin position="416"/>
        <end position="518"/>
    </location>
</feature>
<evidence type="ECO:0000256" key="2">
    <source>
        <dbReference type="SAM" id="Phobius"/>
    </source>
</evidence>
<dbReference type="STRING" id="645134.A0A0L0H6Z2"/>
<dbReference type="GeneID" id="27690444"/>
<dbReference type="OMA" id="GCVFIPF"/>
<keyword evidence="4" id="KW-1185">Reference proteome</keyword>
<dbReference type="EMBL" id="KQ257464">
    <property type="protein sequence ID" value="KNC97285.1"/>
    <property type="molecule type" value="Genomic_DNA"/>
</dbReference>
<evidence type="ECO:0000313" key="3">
    <source>
        <dbReference type="EMBL" id="KNC97285.1"/>
    </source>
</evidence>
<dbReference type="Pfam" id="PF16944">
    <property type="entry name" value="KCH"/>
    <property type="match status" value="2"/>
</dbReference>
<feature type="transmembrane region" description="Helical" evidence="2">
    <location>
        <begin position="49"/>
        <end position="67"/>
    </location>
</feature>
<accession>A0A0L0H6Z2</accession>
<dbReference type="Proteomes" id="UP000053201">
    <property type="component" value="Unassembled WGS sequence"/>
</dbReference>
<dbReference type="GO" id="GO:0005886">
    <property type="term" value="C:plasma membrane"/>
    <property type="evidence" value="ECO:0007669"/>
    <property type="project" value="InterPro"/>
</dbReference>
<evidence type="ECO:0000313" key="4">
    <source>
        <dbReference type="Proteomes" id="UP000053201"/>
    </source>
</evidence>
<protein>
    <submittedName>
        <fullName evidence="3">Vacuole protein</fullName>
    </submittedName>
</protein>
<dbReference type="VEuPathDB" id="FungiDB:SPPG_07214"/>
<gene>
    <name evidence="3" type="ORF">SPPG_07214</name>
</gene>
<dbReference type="GO" id="GO:0015079">
    <property type="term" value="F:potassium ion transmembrane transporter activity"/>
    <property type="evidence" value="ECO:0007669"/>
    <property type="project" value="InterPro"/>
</dbReference>
<sequence>MSCCGAAKWKREHIEDHKFDLIDVEDFVDNSCFTQLEYIWVFVMTLKSVLVYMADLGVVLLLIITAVDKGLDKVSPQQLVGNENSTKESTLPLSNQVRFWLIMATVVLSYVLLVVEWKKAMAIVKSRDISYAFTNTVAYRYYVIRSYPHFCLFDKIEGSRKPIDRLAFWVFFTFRGWKRLFLADFPRQLLNFFLLFDVYKDTMNNPPPGGPRNNPPGFCLTDSNGAPSINTTSSGGLCNAPTDVNVFEAAGYLMINQPQKVPAAQIWLSTLTVAIWGISAIQLVAAFFIYVPLLFNIRGNLKEYCCHKVDKRIAEVLRKKSRKRAEQARKKELKEIAKYGKSSRPAPTLPSVDVDLISQPAEQYAYYEDNNYGRETAALYGPGSEYYPTGPGSAYGGSGYGPQPPLPNPYVRALVHPSGRATPPGVPDMRMVASPPPMSYDYDGQSNYGSQAGMRSAYGYQQPPPQRPRDSTVESDYSGFVAQYSDSGSNYGGGGSEYSQPPPRMPSDRYRRDDNGYR</sequence>
<dbReference type="AlphaFoldDB" id="A0A0L0H6Z2"/>
<evidence type="ECO:0000256" key="1">
    <source>
        <dbReference type="SAM" id="MobiDB-lite"/>
    </source>
</evidence>
<keyword evidence="2" id="KW-0472">Membrane</keyword>
<dbReference type="InParanoid" id="A0A0L0H6Z2"/>
<dbReference type="eggNOG" id="ENOG502QVFG">
    <property type="taxonomic scope" value="Eukaryota"/>
</dbReference>
<name>A0A0L0H6Z2_SPIPD</name>
<keyword evidence="2" id="KW-1133">Transmembrane helix</keyword>
<dbReference type="InterPro" id="IPR031606">
    <property type="entry name" value="Kch1/2"/>
</dbReference>